<dbReference type="InterPro" id="IPR021897">
    <property type="entry name" value="FAP206"/>
</dbReference>
<accession>A0A034VS97</accession>
<dbReference type="EMBL" id="GAKP01014277">
    <property type="protein sequence ID" value="JAC44675.1"/>
    <property type="molecule type" value="Transcribed_RNA"/>
</dbReference>
<protein>
    <recommendedName>
        <fullName evidence="3">Cilia- and flagella-associated protein 206</fullName>
    </recommendedName>
</protein>
<dbReference type="GO" id="GO:0003356">
    <property type="term" value="P:regulation of cilium beat frequency"/>
    <property type="evidence" value="ECO:0007669"/>
    <property type="project" value="TreeGrafter"/>
</dbReference>
<reference evidence="10" key="1">
    <citation type="journal article" date="2014" name="BMC Genomics">
        <title>Characterizing the developmental transcriptome of the oriental fruit fly, Bactrocera dorsalis (Diptera: Tephritidae) through comparative genomic analysis with Drosophila melanogaster utilizing modENCODE datasets.</title>
        <authorList>
            <person name="Geib S.M."/>
            <person name="Calla B."/>
            <person name="Hall B."/>
            <person name="Hou S."/>
            <person name="Manoukis N.C."/>
        </authorList>
    </citation>
    <scope>NUCLEOTIDE SEQUENCE</scope>
    <source>
        <strain evidence="10">Punador</strain>
    </source>
</reference>
<evidence type="ECO:0000256" key="3">
    <source>
        <dbReference type="ARBA" id="ARBA00021602"/>
    </source>
</evidence>
<dbReference type="PANTHER" id="PTHR21442">
    <property type="entry name" value="CILIA- AND FLAGELLA-ASSOCIATED PROTEIN 206"/>
    <property type="match status" value="1"/>
</dbReference>
<evidence type="ECO:0000256" key="6">
    <source>
        <dbReference type="ARBA" id="ARBA00023069"/>
    </source>
</evidence>
<evidence type="ECO:0000256" key="4">
    <source>
        <dbReference type="ARBA" id="ARBA00022490"/>
    </source>
</evidence>
<evidence type="ECO:0000256" key="9">
    <source>
        <dbReference type="ARBA" id="ARBA00045321"/>
    </source>
</evidence>
<evidence type="ECO:0000313" key="10">
    <source>
        <dbReference type="EMBL" id="JAC44675.1"/>
    </source>
</evidence>
<dbReference type="OrthoDB" id="10251073at2759"/>
<evidence type="ECO:0000256" key="1">
    <source>
        <dbReference type="ARBA" id="ARBA00004430"/>
    </source>
</evidence>
<evidence type="ECO:0000256" key="2">
    <source>
        <dbReference type="ARBA" id="ARBA00010500"/>
    </source>
</evidence>
<evidence type="ECO:0000256" key="8">
    <source>
        <dbReference type="ARBA" id="ARBA00023273"/>
    </source>
</evidence>
<comment type="similarity">
    <text evidence="2">Belongs to the CFAP206 family.</text>
</comment>
<evidence type="ECO:0000256" key="7">
    <source>
        <dbReference type="ARBA" id="ARBA00023212"/>
    </source>
</evidence>
<organism evidence="10">
    <name type="scientific">Bactrocera dorsalis</name>
    <name type="common">Oriental fruit fly</name>
    <name type="synonym">Dacus dorsalis</name>
    <dbReference type="NCBI Taxonomy" id="27457"/>
    <lineage>
        <taxon>Eukaryota</taxon>
        <taxon>Metazoa</taxon>
        <taxon>Ecdysozoa</taxon>
        <taxon>Arthropoda</taxon>
        <taxon>Hexapoda</taxon>
        <taxon>Insecta</taxon>
        <taxon>Pterygota</taxon>
        <taxon>Neoptera</taxon>
        <taxon>Endopterygota</taxon>
        <taxon>Diptera</taxon>
        <taxon>Brachycera</taxon>
        <taxon>Muscomorpha</taxon>
        <taxon>Tephritoidea</taxon>
        <taxon>Tephritidae</taxon>
        <taxon>Bactrocera</taxon>
        <taxon>Bactrocera</taxon>
    </lineage>
</organism>
<dbReference type="GO" id="GO:0030030">
    <property type="term" value="P:cell projection organization"/>
    <property type="evidence" value="ECO:0007669"/>
    <property type="project" value="UniProtKB-KW"/>
</dbReference>
<name>A0A034VS97_BACDO</name>
<dbReference type="AlphaFoldDB" id="A0A034VS97"/>
<dbReference type="GO" id="GO:0005930">
    <property type="term" value="C:axoneme"/>
    <property type="evidence" value="ECO:0007669"/>
    <property type="project" value="UniProtKB-SubCell"/>
</dbReference>
<comment type="subcellular location">
    <subcellularLocation>
        <location evidence="1">Cytoplasm</location>
        <location evidence="1">Cytoskeleton</location>
        <location evidence="1">Cilium axoneme</location>
    </subcellularLocation>
</comment>
<dbReference type="Pfam" id="PF12018">
    <property type="entry name" value="FAP206"/>
    <property type="match status" value="1"/>
</dbReference>
<keyword evidence="5" id="KW-0970">Cilium biogenesis/degradation</keyword>
<sequence length="576" mass="67342">MSVRNDFSRIFVQFVEECQASGLEIDQNFAYFYVHLLARDARLGLRHETGDNCKLLQLKQNAIQLYKNKTDPTMCNLHMTYCFRNFREFNINHLKEIYEESFQTKMQALIAGILQYPETSNDKQLDEMLYKIQVFIIASYNIGDPKNHVLLKQTRQSLKSVLSHGDLQNFVLKKRYHRLEYLQRLTATVCGILIYNNCDPNGERENMRDILTDIQMAKTNTREALEAALEDIEHYIATGIEAIGNLIQVDTKEKKVRCKWPIEKVREINKYVILFSSYEKLLKNIVEAFEKTEYLVSLDQKKMDCIIEKINEILKYRTAIESQLVFPHFKYLSHLWTSLLLSLSHLAELNRLKEQLDEYVSEEIKENFRKLLKITEVRRKVVKKELLTTFGELMERTNKAHPVMTSLQKVTLNFQNYCALSLALTNGLLTPALLTKKLCEDSKFRFGFANIEYAKYAERYFEDFIHTLKTAIYTSVDLILLFGLADVILQKDFVDERKKRRGKQVSASGTQTEMVVVNDLTPSNRINVAWNKWDFHRETIHLAYIRKLQTHAQQTALSFGTMNAQNESLPFGHRTN</sequence>
<dbReference type="GO" id="GO:0036064">
    <property type="term" value="C:ciliary basal body"/>
    <property type="evidence" value="ECO:0007669"/>
    <property type="project" value="TreeGrafter"/>
</dbReference>
<keyword evidence="6" id="KW-0969">Cilium</keyword>
<gene>
    <name evidence="10" type="primary">CF165</name>
</gene>
<keyword evidence="4" id="KW-0963">Cytoplasm</keyword>
<dbReference type="PANTHER" id="PTHR21442:SF0">
    <property type="entry name" value="CILIA- AND FLAGELLA-ASSOCIATED PROTEIN 206"/>
    <property type="match status" value="1"/>
</dbReference>
<evidence type="ECO:0000256" key="5">
    <source>
        <dbReference type="ARBA" id="ARBA00022794"/>
    </source>
</evidence>
<proteinExistence type="inferred from homology"/>
<keyword evidence="8" id="KW-0966">Cell projection</keyword>
<keyword evidence="7" id="KW-0206">Cytoskeleton</keyword>
<comment type="function">
    <text evidence="9">Essential for sperm motility and is involved in the regulation of the beating frequency of motile cilia on the epithelial cells of the respiratory tract. Required for the establishment of radial spokes in sperm flagella.</text>
</comment>